<evidence type="ECO:0000313" key="2">
    <source>
        <dbReference type="Proteomes" id="UP000324800"/>
    </source>
</evidence>
<feature type="non-terminal residue" evidence="1">
    <location>
        <position position="334"/>
    </location>
</feature>
<sequence>MLQNSSNNVNFIQFPSFQPVDLLSCIQFTTASGTFSGPFVQSIDYSPFNIGNFIPQNTKEALLKCAELLKGKDMRNKLEKKELNQWNTFFPYDKAGQILRRLLRISEEIKQQQFQTEWLLDPDSDTQTLKFELCRFPGLGIAYQKRNKPFGYRIANLLDCYLIEDNEAQIARSVINSILQTSFKSRSILDQYGLDKPILLSIKEYVTRLFGDEKVPLETTPLIDVQTALACLVLKKLEDEKTKEQIDIFQRNSQNRTLLIISLQDLLIDIQKCMEEAEKTQWIRDAGQKLIDKAQNNMHDALEVAMNIKLEWSGWFSNGFLRLKCLCDDDRLDG</sequence>
<gene>
    <name evidence="1" type="ORF">EZS28_045276</name>
</gene>
<comment type="caution">
    <text evidence="1">The sequence shown here is derived from an EMBL/GenBank/DDBJ whole genome shotgun (WGS) entry which is preliminary data.</text>
</comment>
<dbReference type="Proteomes" id="UP000324800">
    <property type="component" value="Unassembled WGS sequence"/>
</dbReference>
<dbReference type="EMBL" id="SNRW01028755">
    <property type="protein sequence ID" value="KAA6359197.1"/>
    <property type="molecule type" value="Genomic_DNA"/>
</dbReference>
<dbReference type="AlphaFoldDB" id="A0A5J4TLT0"/>
<accession>A0A5J4TLT0</accession>
<reference evidence="1 2" key="1">
    <citation type="submission" date="2019-03" db="EMBL/GenBank/DDBJ databases">
        <title>Single cell metagenomics reveals metabolic interactions within the superorganism composed of flagellate Streblomastix strix and complex community of Bacteroidetes bacteria on its surface.</title>
        <authorList>
            <person name="Treitli S.C."/>
            <person name="Kolisko M."/>
            <person name="Husnik F."/>
            <person name="Keeling P."/>
            <person name="Hampl V."/>
        </authorList>
    </citation>
    <scope>NUCLEOTIDE SEQUENCE [LARGE SCALE GENOMIC DNA]</scope>
    <source>
        <strain evidence="1">ST1C</strain>
    </source>
</reference>
<proteinExistence type="predicted"/>
<name>A0A5J4TLT0_9EUKA</name>
<organism evidence="1 2">
    <name type="scientific">Streblomastix strix</name>
    <dbReference type="NCBI Taxonomy" id="222440"/>
    <lineage>
        <taxon>Eukaryota</taxon>
        <taxon>Metamonada</taxon>
        <taxon>Preaxostyla</taxon>
        <taxon>Oxymonadida</taxon>
        <taxon>Streblomastigidae</taxon>
        <taxon>Streblomastix</taxon>
    </lineage>
</organism>
<evidence type="ECO:0000313" key="1">
    <source>
        <dbReference type="EMBL" id="KAA6359197.1"/>
    </source>
</evidence>
<protein>
    <submittedName>
        <fullName evidence="1">Uncharacterized protein</fullName>
    </submittedName>
</protein>